<feature type="coiled-coil region" evidence="1">
    <location>
        <begin position="160"/>
        <end position="187"/>
    </location>
</feature>
<dbReference type="Proteomes" id="UP001295684">
    <property type="component" value="Unassembled WGS sequence"/>
</dbReference>
<reference evidence="2" key="1">
    <citation type="submission" date="2023-07" db="EMBL/GenBank/DDBJ databases">
        <authorList>
            <consortium name="AG Swart"/>
            <person name="Singh M."/>
            <person name="Singh A."/>
            <person name="Seah K."/>
            <person name="Emmerich C."/>
        </authorList>
    </citation>
    <scope>NUCLEOTIDE SEQUENCE</scope>
    <source>
        <strain evidence="2">DP1</strain>
    </source>
</reference>
<evidence type="ECO:0000313" key="2">
    <source>
        <dbReference type="EMBL" id="CAI2386181.1"/>
    </source>
</evidence>
<dbReference type="AlphaFoldDB" id="A0AAD2DBA9"/>
<comment type="caution">
    <text evidence="2">The sequence shown here is derived from an EMBL/GenBank/DDBJ whole genome shotgun (WGS) entry which is preliminary data.</text>
</comment>
<accession>A0AAD2DBA9</accession>
<evidence type="ECO:0000313" key="3">
    <source>
        <dbReference type="Proteomes" id="UP001295684"/>
    </source>
</evidence>
<dbReference type="EMBL" id="CAMPGE010028672">
    <property type="protein sequence ID" value="CAI2386181.1"/>
    <property type="molecule type" value="Genomic_DNA"/>
</dbReference>
<proteinExistence type="predicted"/>
<organism evidence="2 3">
    <name type="scientific">Euplotes crassus</name>
    <dbReference type="NCBI Taxonomy" id="5936"/>
    <lineage>
        <taxon>Eukaryota</taxon>
        <taxon>Sar</taxon>
        <taxon>Alveolata</taxon>
        <taxon>Ciliophora</taxon>
        <taxon>Intramacronucleata</taxon>
        <taxon>Spirotrichea</taxon>
        <taxon>Hypotrichia</taxon>
        <taxon>Euplotida</taxon>
        <taxon>Euplotidae</taxon>
        <taxon>Moneuplotes</taxon>
    </lineage>
</organism>
<gene>
    <name evidence="2" type="ORF">ECRASSUSDP1_LOCUS27785</name>
</gene>
<keyword evidence="3" id="KW-1185">Reference proteome</keyword>
<keyword evidence="1" id="KW-0175">Coiled coil</keyword>
<name>A0AAD2DBA9_EUPCR</name>
<protein>
    <submittedName>
        <fullName evidence="2">Uncharacterized protein</fullName>
    </submittedName>
</protein>
<evidence type="ECO:0000256" key="1">
    <source>
        <dbReference type="SAM" id="Coils"/>
    </source>
</evidence>
<sequence length="733" mass="85735">MSQIQRSKTRKPPKVIKIQELQPKEEYKDESYLKPFGAGTEKDNSFTILNGTLTSIHTIPSGKFPEVKEGNDSLILSDDEEVKNLSKDHTSMKQTDIEEVMEFVDILWESKDNPDQAKVVLQAFKKYQTDEENKQENDSGNILEELDLESQSDTSVNKILKQSNKFAEELEMKMDKMEDIIELKKQQQLEKNLEDASLLKSIEMIEKFKIIDGEDPEFSLKETQARPEVNLKIENELCDMIVEFDLDLLIEFPPSELNVQMEECHNLNEEIQTLLVQRTINSVKGARVKTLSKRADLLLSQFLQNLLDQRLNLPLKIGISLDSLELRESFASIITNLHNVFYMDSRKINSFYLNIIENNLFGDQFQPIDFMKFLKTDYLRGKNLASDFCSTIFFAMFQDSHCYNYANDMLVKGVYKSKNHRIQNILTNKSSVPMKMKVFVSQCYIKLKSLVKSNDFNNTYSENETEFRIYLLLFFILLHTFWIPYSKKCNKDCYGVFRKLSEIFQAVPASSLLLDNNIRATMLFIRNILITEKSEIPPFAPKYPRNEQYSSIFSLSLEQIYALHLSAKAYYKQRYVHQRHDPRYGIGDHKKELIKEILYQMSTEPDLDFAFLSHDNYNSEEMKQMKRKKKLFCENDVAILSIEMENNFDPSQYITLSKRTHKHMNLLDKWIEYTKKKDKNTPLDTLIKVSDALQAVREIRESGPRIKKYTKHVQETKISKISLENLLKTLESK</sequence>